<protein>
    <recommendedName>
        <fullName evidence="4">YesK-like protein</fullName>
    </recommendedName>
</protein>
<dbReference type="Proteomes" id="UP000682111">
    <property type="component" value="Unassembled WGS sequence"/>
</dbReference>
<dbReference type="RefSeq" id="WP_212933799.1">
    <property type="nucleotide sequence ID" value="NZ_BORC01000004.1"/>
</dbReference>
<sequence length="90" mass="9600">MTYFVVIGIAVLLVVAALAAYLRKKNPSKKSYILPGTILTVVSFVLAGVSFFTESGWDAMGYGILFVFVAVASVIGTLIGKSFGNDNRFS</sequence>
<keyword evidence="1" id="KW-0472">Membrane</keyword>
<evidence type="ECO:0000256" key="1">
    <source>
        <dbReference type="SAM" id="Phobius"/>
    </source>
</evidence>
<comment type="caution">
    <text evidence="2">The sequence shown here is derived from an EMBL/GenBank/DDBJ whole genome shotgun (WGS) entry which is preliminary data.</text>
</comment>
<evidence type="ECO:0008006" key="4">
    <source>
        <dbReference type="Google" id="ProtNLM"/>
    </source>
</evidence>
<dbReference type="Pfam" id="PF14150">
    <property type="entry name" value="YesK"/>
    <property type="match status" value="1"/>
</dbReference>
<reference evidence="2" key="1">
    <citation type="submission" date="2021-03" db="EMBL/GenBank/DDBJ databases">
        <title>Antimicrobial resistance genes in bacteria isolated from Japanese honey, and their potential for conferring macrolide and lincosamide resistance in the American foulbrood pathogen Paenibacillus larvae.</title>
        <authorList>
            <person name="Okamoto M."/>
            <person name="Kumagai M."/>
            <person name="Kanamori H."/>
            <person name="Takamatsu D."/>
        </authorList>
    </citation>
    <scope>NUCLEOTIDE SEQUENCE</scope>
    <source>
        <strain evidence="2">J27TS8</strain>
    </source>
</reference>
<accession>A0A919WIU4</accession>
<keyword evidence="1" id="KW-1133">Transmembrane helix</keyword>
<keyword evidence="1" id="KW-0812">Transmembrane</keyword>
<feature type="transmembrane region" description="Helical" evidence="1">
    <location>
        <begin position="34"/>
        <end position="53"/>
    </location>
</feature>
<organism evidence="2 3">
    <name type="scientific">Robertmurraya siralis</name>
    <dbReference type="NCBI Taxonomy" id="77777"/>
    <lineage>
        <taxon>Bacteria</taxon>
        <taxon>Bacillati</taxon>
        <taxon>Bacillota</taxon>
        <taxon>Bacilli</taxon>
        <taxon>Bacillales</taxon>
        <taxon>Bacillaceae</taxon>
        <taxon>Robertmurraya</taxon>
    </lineage>
</organism>
<dbReference type="AlphaFoldDB" id="A0A919WIU4"/>
<evidence type="ECO:0000313" key="2">
    <source>
        <dbReference type="EMBL" id="GIN62507.1"/>
    </source>
</evidence>
<feature type="transmembrane region" description="Helical" evidence="1">
    <location>
        <begin position="6"/>
        <end position="22"/>
    </location>
</feature>
<proteinExistence type="predicted"/>
<name>A0A919WIU4_9BACI</name>
<gene>
    <name evidence="2" type="ORF">J27TS8_25000</name>
</gene>
<evidence type="ECO:0000313" key="3">
    <source>
        <dbReference type="Proteomes" id="UP000682111"/>
    </source>
</evidence>
<dbReference type="InterPro" id="IPR025434">
    <property type="entry name" value="YesK-like"/>
</dbReference>
<dbReference type="EMBL" id="BORC01000004">
    <property type="protein sequence ID" value="GIN62507.1"/>
    <property type="molecule type" value="Genomic_DNA"/>
</dbReference>
<feature type="transmembrane region" description="Helical" evidence="1">
    <location>
        <begin position="59"/>
        <end position="80"/>
    </location>
</feature>
<keyword evidence="3" id="KW-1185">Reference proteome</keyword>